<name>A0A8H4BBP0_MUCCL</name>
<evidence type="ECO:0000256" key="2">
    <source>
        <dbReference type="SAM" id="MobiDB-lite"/>
    </source>
</evidence>
<feature type="compositionally biased region" description="Low complexity" evidence="2">
    <location>
        <begin position="109"/>
        <end position="123"/>
    </location>
</feature>
<reference evidence="3 4" key="1">
    <citation type="submission" date="2019-09" db="EMBL/GenBank/DDBJ databases">
        <authorList>
            <consortium name="DOE Joint Genome Institute"/>
            <person name="Mondo S.J."/>
            <person name="Navarro-Mendoza M.I."/>
            <person name="Perez-Arques C."/>
            <person name="Panchal S."/>
            <person name="Nicolas F.E."/>
            <person name="Ganguly P."/>
            <person name="Pangilinan J."/>
            <person name="Grigoriev I."/>
            <person name="Heitman J."/>
            <person name="Sanya K."/>
            <person name="Garre V."/>
        </authorList>
    </citation>
    <scope>NUCLEOTIDE SEQUENCE [LARGE SCALE GENOMIC DNA]</scope>
    <source>
        <strain evidence="3 4">MU402</strain>
    </source>
</reference>
<accession>A0A8H4BBP0</accession>
<feature type="region of interest" description="Disordered" evidence="2">
    <location>
        <begin position="190"/>
        <end position="254"/>
    </location>
</feature>
<feature type="compositionally biased region" description="Basic and acidic residues" evidence="2">
    <location>
        <begin position="190"/>
        <end position="199"/>
    </location>
</feature>
<feature type="coiled-coil region" evidence="1">
    <location>
        <begin position="320"/>
        <end position="379"/>
    </location>
</feature>
<comment type="caution">
    <text evidence="3">The sequence shown here is derived from an EMBL/GenBank/DDBJ whole genome shotgun (WGS) entry which is preliminary data.</text>
</comment>
<proteinExistence type="predicted"/>
<evidence type="ECO:0000256" key="1">
    <source>
        <dbReference type="SAM" id="Coils"/>
    </source>
</evidence>
<feature type="coiled-coil region" evidence="1">
    <location>
        <begin position="659"/>
        <end position="921"/>
    </location>
</feature>
<feature type="region of interest" description="Disordered" evidence="2">
    <location>
        <begin position="1"/>
        <end position="123"/>
    </location>
</feature>
<organism evidence="3 4">
    <name type="scientific">Mucor circinelloides f. lusitanicus</name>
    <name type="common">Mucor racemosus var. lusitanicus</name>
    <dbReference type="NCBI Taxonomy" id="29924"/>
    <lineage>
        <taxon>Eukaryota</taxon>
        <taxon>Fungi</taxon>
        <taxon>Fungi incertae sedis</taxon>
        <taxon>Mucoromycota</taxon>
        <taxon>Mucoromycotina</taxon>
        <taxon>Mucoromycetes</taxon>
        <taxon>Mucorales</taxon>
        <taxon>Mucorineae</taxon>
        <taxon>Mucoraceae</taxon>
        <taxon>Mucor</taxon>
    </lineage>
</organism>
<dbReference type="Proteomes" id="UP000469890">
    <property type="component" value="Unassembled WGS sequence"/>
</dbReference>
<gene>
    <name evidence="3" type="ORF">FB192DRAFT_1395720</name>
</gene>
<feature type="compositionally biased region" description="Low complexity" evidence="2">
    <location>
        <begin position="48"/>
        <end position="58"/>
    </location>
</feature>
<dbReference type="EMBL" id="JAAECE010000007">
    <property type="protein sequence ID" value="KAF1799253.1"/>
    <property type="molecule type" value="Genomic_DNA"/>
</dbReference>
<evidence type="ECO:0000313" key="3">
    <source>
        <dbReference type="EMBL" id="KAF1799253.1"/>
    </source>
</evidence>
<sequence>MGLKKIFSKDKKDNSSFTSHTSRRESTSSLQKTFSTWGHKEKEKIKHLSLSSTSSHGSTAHHAKRLSEPSPAASSVSLAHQLPPTRENKVTQSYDQQQKRHSSTNPFASSTVTSPVTPSGSMRDVNNVVNVLRNSMSSEASLSTFASAMDEEKHTQYNTSHETIPVAVKAAPQESTNPFLVETSSKDAEAAAVKDEKRQSQVFYPPPMKISNDSNKYEVSDDDQERCYADDSGVKDAPLTPPDSAKNEIDSHDDDDESLYTELLAVQYQLEAVNPNNAVEIKQRLKGVNHLLTKALDNSSHLESRLKSVIETSKQTIIAINEENKALKAADETAKAELEQIRQQHEEISEKHQGQLIVYQALKDQHDGVVKENEELLQKTQDLGAQLDQQIATRNNVSLLLNNGKSTSEAEEEGDADIQDRLKIILALSASAQLLNKQLEEKLQTTTAQHAQELETLRQTFEAEKEQHMEAKKQELLALETAKDQALQQKQQELLDLQTRLETEKAQELESKQQELLALQIKMDTDVKTLESTHQAKIQALQEEEKQKQEALLLERKAESDEQVAALEKSHQTELQDLRAKFEQEQQTALESLQGEHEKVVQELKAKAEADMTSVEEQHQSKMQALEVKYTALITDVTKDIEEEQQKWQQRESEFTSRIESLEKSNNDAQLELESQKAHIKELEEENDRFKSQIDILKSDTSDDVQKVAQDNVAYKQELDTLQKEKETLQQEHVVAVTELATLTKALETTKQENLGLQSKMDETQQQLLELQSSKETSDKVLKERIQMINEQSSQSLIEAQQQHETKLSEAQQECQQLKDQLEAIEQASKKAAESVLDENERLENRLRELEETSQLATRENIALKEEVELLGKGTSKKAIVTENQQLKAELKSMRNFRQENENLTEMVECLQAKVKELSIEDQISARMGNREGNHTAEHQMFIHARAQLGLIEYLEGENDVSLAISKFKKQLEAQMRKFASSTINENNIGPIPSASTSERMR</sequence>
<evidence type="ECO:0000313" key="4">
    <source>
        <dbReference type="Proteomes" id="UP000469890"/>
    </source>
</evidence>
<dbReference type="AlphaFoldDB" id="A0A8H4BBP0"/>
<feature type="coiled-coil region" evidence="1">
    <location>
        <begin position="429"/>
        <end position="610"/>
    </location>
</feature>
<keyword evidence="1" id="KW-0175">Coiled coil</keyword>
<protein>
    <submittedName>
        <fullName evidence="3">Uncharacterized protein</fullName>
    </submittedName>
</protein>
<feature type="compositionally biased region" description="Basic and acidic residues" evidence="2">
    <location>
        <begin position="215"/>
        <end position="234"/>
    </location>
</feature>